<dbReference type="InterPro" id="IPR042252">
    <property type="entry name" value="MtfA_N"/>
</dbReference>
<dbReference type="OrthoDB" id="9786424at2"/>
<sequence length="268" mass="29846">MLNRLLGWLNRKKDAAPLPDALWQQTVSTLPFLDRLDADAKQGLRRLTEAFLAEKEFTCAGGLQLTDAMCVSIAAQGCLPILNLGLGYYRDWVGIIVYPDEFVIPRTLEDEFGVVHEYDEVASGEAWEGGPLLISWSDAQMAGDGYNVVIHEFAHKLDMLNGEVDGIPPLPAGMSTQVWETILLAAYEDFCMEVDIAEANDEETVLDPYAAENPGEFFAVMSETFFETPERLLEAYPALYEQFTRFYRQTPITTPCPDSSAPSDQMPA</sequence>
<dbReference type="Gene3D" id="1.10.472.150">
    <property type="entry name" value="Glucose-regulated metallo-peptidase M90, N-terminal domain"/>
    <property type="match status" value="1"/>
</dbReference>
<proteinExistence type="predicted"/>
<dbReference type="Proteomes" id="UP000198607">
    <property type="component" value="Unassembled WGS sequence"/>
</dbReference>
<evidence type="ECO:0008006" key="3">
    <source>
        <dbReference type="Google" id="ProtNLM"/>
    </source>
</evidence>
<dbReference type="Gene3D" id="3.40.390.10">
    <property type="entry name" value="Collagenase (Catalytic Domain)"/>
    <property type="match status" value="1"/>
</dbReference>
<dbReference type="CDD" id="cd20169">
    <property type="entry name" value="Peptidase_M90_mtfA"/>
    <property type="match status" value="1"/>
</dbReference>
<evidence type="ECO:0000313" key="2">
    <source>
        <dbReference type="Proteomes" id="UP000198607"/>
    </source>
</evidence>
<name>A0A1G8LV88_9RHOO</name>
<dbReference type="FunFam" id="3.40.390.10:FF:000012">
    <property type="entry name" value="Protein MtfA"/>
    <property type="match status" value="1"/>
</dbReference>
<dbReference type="EMBL" id="FNCY01000022">
    <property type="protein sequence ID" value="SDI59090.1"/>
    <property type="molecule type" value="Genomic_DNA"/>
</dbReference>
<organism evidence="1 2">
    <name type="scientific">Propionivibrio dicarboxylicus</name>
    <dbReference type="NCBI Taxonomy" id="83767"/>
    <lineage>
        <taxon>Bacteria</taxon>
        <taxon>Pseudomonadati</taxon>
        <taxon>Pseudomonadota</taxon>
        <taxon>Betaproteobacteria</taxon>
        <taxon>Rhodocyclales</taxon>
        <taxon>Rhodocyclaceae</taxon>
        <taxon>Propionivibrio</taxon>
    </lineage>
</organism>
<keyword evidence="2" id="KW-1185">Reference proteome</keyword>
<gene>
    <name evidence="1" type="ORF">SAMN05660652_03710</name>
</gene>
<dbReference type="PANTHER" id="PTHR30164">
    <property type="entry name" value="MTFA PEPTIDASE"/>
    <property type="match status" value="1"/>
</dbReference>
<dbReference type="InterPro" id="IPR024079">
    <property type="entry name" value="MetalloPept_cat_dom_sf"/>
</dbReference>
<dbReference type="RefSeq" id="WP_091939937.1">
    <property type="nucleotide sequence ID" value="NZ_FNCY01000022.1"/>
</dbReference>
<reference evidence="1 2" key="1">
    <citation type="submission" date="2016-10" db="EMBL/GenBank/DDBJ databases">
        <authorList>
            <person name="de Groot N.N."/>
        </authorList>
    </citation>
    <scope>NUCLEOTIDE SEQUENCE [LARGE SCALE GENOMIC DNA]</scope>
    <source>
        <strain evidence="1 2">DSM 5885</strain>
    </source>
</reference>
<dbReference type="PANTHER" id="PTHR30164:SF2">
    <property type="entry name" value="PROTEIN MTFA"/>
    <property type="match status" value="1"/>
</dbReference>
<dbReference type="AlphaFoldDB" id="A0A1G8LV88"/>
<accession>A0A1G8LV88</accession>
<dbReference type="GO" id="GO:0004177">
    <property type="term" value="F:aminopeptidase activity"/>
    <property type="evidence" value="ECO:0007669"/>
    <property type="project" value="TreeGrafter"/>
</dbReference>
<dbReference type="STRING" id="83767.SAMN05660652_03710"/>
<evidence type="ECO:0000313" key="1">
    <source>
        <dbReference type="EMBL" id="SDI59090.1"/>
    </source>
</evidence>
<dbReference type="Pfam" id="PF06167">
    <property type="entry name" value="Peptidase_M90"/>
    <property type="match status" value="1"/>
</dbReference>
<dbReference type="GO" id="GO:0008237">
    <property type="term" value="F:metallopeptidase activity"/>
    <property type="evidence" value="ECO:0007669"/>
    <property type="project" value="InterPro"/>
</dbReference>
<dbReference type="GO" id="GO:0005829">
    <property type="term" value="C:cytosol"/>
    <property type="evidence" value="ECO:0007669"/>
    <property type="project" value="TreeGrafter"/>
</dbReference>
<protein>
    <recommendedName>
        <fullName evidence="3">Mlc titration factor A</fullName>
    </recommendedName>
</protein>
<dbReference type="SUPFAM" id="SSF55486">
    <property type="entry name" value="Metalloproteases ('zincins'), catalytic domain"/>
    <property type="match status" value="1"/>
</dbReference>
<dbReference type="InterPro" id="IPR010384">
    <property type="entry name" value="MtfA_fam"/>
</dbReference>